<dbReference type="Gene3D" id="1.20.1260.20">
    <property type="entry name" value="PPE superfamily"/>
    <property type="match status" value="1"/>
</dbReference>
<comment type="similarity">
    <text evidence="1">Belongs to the mycobacterial PPE family.</text>
</comment>
<reference evidence="4 5" key="1">
    <citation type="submission" date="2017-02" db="EMBL/GenBank/DDBJ databases">
        <title>Mycobacterium kansasii genomes.</title>
        <authorList>
            <person name="Borowka P."/>
            <person name="Strapagiel D."/>
            <person name="Marciniak B."/>
            <person name="Lach J."/>
            <person name="Bakula Z."/>
            <person name="Van Ingen J."/>
            <person name="Safianowska A."/>
            <person name="Brzostek A."/>
            <person name="Dziadek J."/>
            <person name="Jagielski T."/>
        </authorList>
    </citation>
    <scope>NUCLEOTIDE SEQUENCE [LARGE SCALE GENOMIC DNA]</scope>
    <source>
        <strain evidence="4 5">12MK</strain>
    </source>
</reference>
<dbReference type="Pfam" id="PF00823">
    <property type="entry name" value="PPE"/>
    <property type="match status" value="1"/>
</dbReference>
<dbReference type="PANTHER" id="PTHR46766">
    <property type="entry name" value="GLUTAMINE-RICH PROTEIN 2"/>
    <property type="match status" value="1"/>
</dbReference>
<evidence type="ECO:0000256" key="2">
    <source>
        <dbReference type="SAM" id="MobiDB-lite"/>
    </source>
</evidence>
<feature type="compositionally biased region" description="Low complexity" evidence="2">
    <location>
        <begin position="243"/>
        <end position="257"/>
    </location>
</feature>
<dbReference type="GO" id="GO:0052572">
    <property type="term" value="P:response to host immune response"/>
    <property type="evidence" value="ECO:0007669"/>
    <property type="project" value="TreeGrafter"/>
</dbReference>
<evidence type="ECO:0000313" key="4">
    <source>
        <dbReference type="EMBL" id="ORB98730.1"/>
    </source>
</evidence>
<dbReference type="AlphaFoldDB" id="A0A8E2LLE1"/>
<dbReference type="Proteomes" id="UP000192335">
    <property type="component" value="Unassembled WGS sequence"/>
</dbReference>
<evidence type="ECO:0000313" key="5">
    <source>
        <dbReference type="Proteomes" id="UP000192335"/>
    </source>
</evidence>
<comment type="caution">
    <text evidence="4">The sequence shown here is derived from an EMBL/GenBank/DDBJ whole genome shotgun (WGS) entry which is preliminary data.</text>
</comment>
<dbReference type="InterPro" id="IPR038332">
    <property type="entry name" value="PPE_sf"/>
</dbReference>
<feature type="compositionally biased region" description="Pro residues" evidence="2">
    <location>
        <begin position="258"/>
        <end position="284"/>
    </location>
</feature>
<feature type="region of interest" description="Disordered" evidence="2">
    <location>
        <begin position="243"/>
        <end position="300"/>
    </location>
</feature>
<protein>
    <recommendedName>
        <fullName evidence="3">PPE domain-containing protein</fullName>
    </recommendedName>
</protein>
<accession>A0A8E2LLE1</accession>
<dbReference type="PANTHER" id="PTHR46766:SF1">
    <property type="entry name" value="GLUTAMINE-RICH PROTEIN 2"/>
    <property type="match status" value="1"/>
</dbReference>
<name>A0A8E2LLE1_9MYCO</name>
<organism evidence="4 5">
    <name type="scientific">Mycobacterium persicum</name>
    <dbReference type="NCBI Taxonomy" id="1487726"/>
    <lineage>
        <taxon>Bacteria</taxon>
        <taxon>Bacillati</taxon>
        <taxon>Actinomycetota</taxon>
        <taxon>Actinomycetes</taxon>
        <taxon>Mycobacteriales</taxon>
        <taxon>Mycobacteriaceae</taxon>
        <taxon>Mycobacterium</taxon>
    </lineage>
</organism>
<dbReference type="EMBL" id="MWQA01000028">
    <property type="protein sequence ID" value="ORB98730.1"/>
    <property type="molecule type" value="Genomic_DNA"/>
</dbReference>
<evidence type="ECO:0000259" key="3">
    <source>
        <dbReference type="Pfam" id="PF00823"/>
    </source>
</evidence>
<proteinExistence type="inferred from homology"/>
<feature type="domain" description="PPE" evidence="3">
    <location>
        <begin position="61"/>
        <end position="223"/>
    </location>
</feature>
<dbReference type="SUPFAM" id="SSF140459">
    <property type="entry name" value="PE/PPE dimer-like"/>
    <property type="match status" value="1"/>
</dbReference>
<dbReference type="FunFam" id="1.20.1260.20:FF:000001">
    <property type="entry name" value="PPE family protein PPE41"/>
    <property type="match status" value="1"/>
</dbReference>
<evidence type="ECO:0000256" key="1">
    <source>
        <dbReference type="ARBA" id="ARBA00010652"/>
    </source>
</evidence>
<gene>
    <name evidence="4" type="ORF">B4U45_28725</name>
</gene>
<dbReference type="InterPro" id="IPR000030">
    <property type="entry name" value="PPE_dom"/>
</dbReference>
<sequence>MDMKILKVIRDGRPVAELTFPPSLPIDSSSYKRCESRHSTGICVRTSEFNSTKRKDLAMGYPVFPPEINSALMNAGAGSGPILEAAAAWGALADKLQSAADSFVSAISGLASGFWQGRAAAKMTEAAAPYAAWLATAADHSEGAASQASVVAAAFESARAATVCPAVIAANRAMITALINANLFGFNIPAIAAMEAEYEQMWAQDVTAMFGYHVGASCALSQLGPIRQLLGFLPGLAPTAPTAPATPAVSVPATPATPQTPPAVPQTPTPPSSPPPPTKLPMPPGGVIYPTGPTKVAVNG</sequence>